<keyword evidence="6" id="KW-0547">Nucleotide-binding</keyword>
<dbReference type="GO" id="GO:0005524">
    <property type="term" value="F:ATP binding"/>
    <property type="evidence" value="ECO:0007669"/>
    <property type="project" value="UniProtKB-KW"/>
</dbReference>
<feature type="transmembrane region" description="Helical" evidence="10">
    <location>
        <begin position="98"/>
        <end position="118"/>
    </location>
</feature>
<keyword evidence="7" id="KW-0067">ATP-binding</keyword>
<protein>
    <recommendedName>
        <fullName evidence="11">ABC transporter domain-containing protein</fullName>
    </recommendedName>
</protein>
<keyword evidence="9 10" id="KW-0472">Membrane</keyword>
<organism evidence="12 13">
    <name type="scientific">Stephanodiscus triporus</name>
    <dbReference type="NCBI Taxonomy" id="2934178"/>
    <lineage>
        <taxon>Eukaryota</taxon>
        <taxon>Sar</taxon>
        <taxon>Stramenopiles</taxon>
        <taxon>Ochrophyta</taxon>
        <taxon>Bacillariophyta</taxon>
        <taxon>Coscinodiscophyceae</taxon>
        <taxon>Thalassiosirophycidae</taxon>
        <taxon>Stephanodiscales</taxon>
        <taxon>Stephanodiscaceae</taxon>
        <taxon>Stephanodiscus</taxon>
    </lineage>
</organism>
<dbReference type="InterPro" id="IPR017871">
    <property type="entry name" value="ABC_transporter-like_CS"/>
</dbReference>
<dbReference type="PROSITE" id="PS00211">
    <property type="entry name" value="ABC_TRANSPORTER_1"/>
    <property type="match status" value="2"/>
</dbReference>
<dbReference type="InterPro" id="IPR027417">
    <property type="entry name" value="P-loop_NTPase"/>
</dbReference>
<dbReference type="Gene3D" id="3.40.50.300">
    <property type="entry name" value="P-loop containing nucleotide triphosphate hydrolases"/>
    <property type="match status" value="2"/>
</dbReference>
<keyword evidence="5" id="KW-0677">Repeat</keyword>
<feature type="transmembrane region" description="Helical" evidence="10">
    <location>
        <begin position="139"/>
        <end position="164"/>
    </location>
</feature>
<evidence type="ECO:0000256" key="5">
    <source>
        <dbReference type="ARBA" id="ARBA00022737"/>
    </source>
</evidence>
<dbReference type="EMBL" id="JALLAZ020001387">
    <property type="protein sequence ID" value="KAL3775846.1"/>
    <property type="molecule type" value="Genomic_DNA"/>
</dbReference>
<evidence type="ECO:0000256" key="1">
    <source>
        <dbReference type="ARBA" id="ARBA00004141"/>
    </source>
</evidence>
<keyword evidence="13" id="KW-1185">Reference proteome</keyword>
<evidence type="ECO:0000256" key="2">
    <source>
        <dbReference type="ARBA" id="ARBA00008869"/>
    </source>
</evidence>
<sequence>MGSTSWFRQFQVLVTANRRLLLRRPVHLLVLLLSSVPSVILAWLAGRDARGPSGDFPPLTDCGMVDPYYIIQERTNSSQDYYYNEMPLSMNEAWRSGLAVWVMGLGPTFSGISAFLILRDELQSRRWGTLRAADLSAHLLSWLFAFGFLGVVNSFAGAIASAVLPNVHVFQSVSGLFPVFGTLLFLNLALVAASFLLAALCGTIQSLTLTVFLVIAILVVSSVPAMMPVAWVSADASLASYDGGHLTGGSGVFWLYGSTERLRTDYSYNAGPNDDAINTTETYTQCESPIVSYDQSRNFKTPDEQEEVPKEDIFQGCYVVAASSLTPTGASSFFWFLIPQYHFMAAWSNILGYTSLPGNTFTFAESTKSPEYLAQLALSNYNGGKGYDPSNTNGTSLFPQGSTIIMETYWGYEYGMAGPAPGTSNCPSSETVHLCFEYETSCASPKKGYPSSGSPSLNDRIGLLASLVVIYSILAAYVIAVLPMENGAAMKFYFPFYLSCRQHKAEEQDGIEAINVRKSYGKVEALKPLSLTMRSSQVTALLGHNGAGKSTFVNLLCCEQNPTNGDIRVQGHSVASSDKYAVRKMIGECKQDDILWPNLTAREHLELFGGLRGVSKEDMAHTVQRWLDSVDLDLVQHTRVSSFSGGMKRRLSVALATIGNVKIVVLDEPTTGMDPVSRRFVWKHISDIKDGRVILLTTHAMEEADKLSDHVVILNHGTVAAIGSPLELKTKYGSAFQFSLICDKRDIESVEESVKNIFRDFLSFVEFESGSNGYSTLTIKKVCKEHGNRGPDGVVPDIGVPVAALSAFIGWLEDDSSPIQEFGISNSSLEEVFIAVTRSAPPCSTQHQTNTRGCCFCCRKRQPMSSAEVAITECTNALPIPYQNMNHLPKINMPTYSRELSVRKQIKALCCFFFVRNWTGRPSIINWTTTLVFSALGMVNGFGMARTWPSWGAVFMLLVPVFLLSFMLISVISPIYSDRDTGMFKMLSTQGMLEPSFLLGIWLYSLVVQFVYSFVFLTLFFGSSIYRNASTCDDSNDYHTCHGFGNRPVAYPLGVLSGSFKGNDVSVYAHSAPGGYGMVLGIIVFFSVAFPGAVLSGAFLPGFKISLFGVTLLLLVACASPAILYMMNLFDYEFMGNCQDKLQGVLDSGSGITLDNARSDFVEWVGWQVTDPVALTLLCTPAYAAILPQMGLFQTLVLSLMSQVVISTEPEEFLDEFINQLTDGGAACSGAQCEFAYATQLYTKNIGFMFVGALLLSILGLVMATVFIYPPSAMIRAKHFACNLFNCRRRRGDIEEMQGFSEMEEVVTERNYVHSIMQPFLKPADLEANESPTPLLSRTIESNRNKLPPVVMHKLRKVFPPLGGAPEKVALESLDLHVPKGEVLGLLGKNGAGKTTALNILAGIHRASSGIGLISGYDVETELNCVYERLGNCPQFDCVWKDQSVQRHLEFYARLKGIDDPNAAIDIAHAVGLGAPEVFTRQSGALSGGMRRRLSIAVSLLGSPNSLLLDEPTTGLDPSTRIEIWSLLSSFATPERAIIITTHMMLEADTLCNRIAIVAKGRLKVVGTQQHLKDNYGSGYLLQLNLANDNEQAIESLLTFVRETIHDKAKIVTKQARTIHINLPREVKLLKIFTSLYSERAASEAMINQFLVSQSSLEDVFVALGE</sequence>
<feature type="transmembrane region" description="Helical" evidence="10">
    <location>
        <begin position="461"/>
        <end position="482"/>
    </location>
</feature>
<proteinExistence type="inferred from homology"/>
<dbReference type="PANTHER" id="PTHR19229:SF36">
    <property type="entry name" value="ATP-BINDING CASSETTE SUB-FAMILY A MEMBER 2"/>
    <property type="match status" value="1"/>
</dbReference>
<dbReference type="SUPFAM" id="SSF52540">
    <property type="entry name" value="P-loop containing nucleoside triphosphate hydrolases"/>
    <property type="match status" value="2"/>
</dbReference>
<dbReference type="FunFam" id="3.40.50.300:FF:000335">
    <property type="entry name" value="ATP binding cassette subfamily A member 5"/>
    <property type="match status" value="2"/>
</dbReference>
<feature type="transmembrane region" description="Helical" evidence="10">
    <location>
        <begin position="26"/>
        <end position="46"/>
    </location>
</feature>
<evidence type="ECO:0000259" key="11">
    <source>
        <dbReference type="PROSITE" id="PS50893"/>
    </source>
</evidence>
<dbReference type="PROSITE" id="PS50893">
    <property type="entry name" value="ABC_TRANSPORTER_2"/>
    <property type="match status" value="2"/>
</dbReference>
<feature type="transmembrane region" description="Helical" evidence="10">
    <location>
        <begin position="1076"/>
        <end position="1100"/>
    </location>
</feature>
<evidence type="ECO:0000313" key="13">
    <source>
        <dbReference type="Proteomes" id="UP001530315"/>
    </source>
</evidence>
<keyword evidence="8 10" id="KW-1133">Transmembrane helix</keyword>
<feature type="transmembrane region" description="Helical" evidence="10">
    <location>
        <begin position="924"/>
        <end position="945"/>
    </location>
</feature>
<reference evidence="12 13" key="1">
    <citation type="submission" date="2024-10" db="EMBL/GenBank/DDBJ databases">
        <title>Updated reference genomes for cyclostephanoid diatoms.</title>
        <authorList>
            <person name="Roberts W.R."/>
            <person name="Alverson A.J."/>
        </authorList>
    </citation>
    <scope>NUCLEOTIDE SEQUENCE [LARGE SCALE GENOMIC DNA]</scope>
    <source>
        <strain evidence="12 13">AJA276-08</strain>
    </source>
</reference>
<evidence type="ECO:0000256" key="6">
    <source>
        <dbReference type="ARBA" id="ARBA00022741"/>
    </source>
</evidence>
<evidence type="ECO:0000256" key="7">
    <source>
        <dbReference type="ARBA" id="ARBA00022840"/>
    </source>
</evidence>
<feature type="transmembrane region" description="Helical" evidence="10">
    <location>
        <begin position="1246"/>
        <end position="1269"/>
    </location>
</feature>
<feature type="transmembrane region" description="Helical" evidence="10">
    <location>
        <begin position="207"/>
        <end position="231"/>
    </location>
</feature>
<evidence type="ECO:0000256" key="9">
    <source>
        <dbReference type="ARBA" id="ARBA00023136"/>
    </source>
</evidence>
<feature type="domain" description="ABC transporter" evidence="11">
    <location>
        <begin position="1350"/>
        <end position="1585"/>
    </location>
</feature>
<evidence type="ECO:0000256" key="3">
    <source>
        <dbReference type="ARBA" id="ARBA00022448"/>
    </source>
</evidence>
<dbReference type="InterPro" id="IPR026082">
    <property type="entry name" value="ABCA"/>
</dbReference>
<feature type="transmembrane region" description="Helical" evidence="10">
    <location>
        <begin position="1107"/>
        <end position="1127"/>
    </location>
</feature>
<feature type="transmembrane region" description="Helical" evidence="10">
    <location>
        <begin position="997"/>
        <end position="1021"/>
    </location>
</feature>
<feature type="transmembrane region" description="Helical" evidence="10">
    <location>
        <begin position="951"/>
        <end position="976"/>
    </location>
</feature>
<evidence type="ECO:0000256" key="10">
    <source>
        <dbReference type="SAM" id="Phobius"/>
    </source>
</evidence>
<dbReference type="PANTHER" id="PTHR19229">
    <property type="entry name" value="ATP-BINDING CASSETTE TRANSPORTER SUBFAMILY A ABCA"/>
    <property type="match status" value="1"/>
</dbReference>
<evidence type="ECO:0000256" key="8">
    <source>
        <dbReference type="ARBA" id="ARBA00022989"/>
    </source>
</evidence>
<keyword evidence="4 10" id="KW-0812">Transmembrane</keyword>
<dbReference type="CDD" id="cd03263">
    <property type="entry name" value="ABC_subfamily_A"/>
    <property type="match status" value="2"/>
</dbReference>
<dbReference type="GO" id="GO:0016020">
    <property type="term" value="C:membrane"/>
    <property type="evidence" value="ECO:0007669"/>
    <property type="project" value="UniProtKB-SubCell"/>
</dbReference>
<evidence type="ECO:0000256" key="4">
    <source>
        <dbReference type="ARBA" id="ARBA00022692"/>
    </source>
</evidence>
<dbReference type="Pfam" id="PF00005">
    <property type="entry name" value="ABC_tran"/>
    <property type="match status" value="2"/>
</dbReference>
<comment type="subcellular location">
    <subcellularLocation>
        <location evidence="1">Membrane</location>
        <topology evidence="1">Multi-pass membrane protein</topology>
    </subcellularLocation>
</comment>
<gene>
    <name evidence="12" type="ORF">ACHAW5_010004</name>
</gene>
<feature type="transmembrane region" description="Helical" evidence="10">
    <location>
        <begin position="176"/>
        <end position="200"/>
    </location>
</feature>
<name>A0ABD3NIN6_9STRA</name>
<dbReference type="InterPro" id="IPR003439">
    <property type="entry name" value="ABC_transporter-like_ATP-bd"/>
</dbReference>
<dbReference type="SMART" id="SM00382">
    <property type="entry name" value="AAA"/>
    <property type="match status" value="2"/>
</dbReference>
<dbReference type="Proteomes" id="UP001530315">
    <property type="component" value="Unassembled WGS sequence"/>
</dbReference>
<keyword evidence="3" id="KW-0813">Transport</keyword>
<dbReference type="InterPro" id="IPR003593">
    <property type="entry name" value="AAA+_ATPase"/>
</dbReference>
<feature type="domain" description="ABC transporter" evidence="11">
    <location>
        <begin position="511"/>
        <end position="741"/>
    </location>
</feature>
<accession>A0ABD3NIN6</accession>
<comment type="similarity">
    <text evidence="2">Belongs to the ABC transporter superfamily. ABCA family.</text>
</comment>
<evidence type="ECO:0000313" key="12">
    <source>
        <dbReference type="EMBL" id="KAL3775846.1"/>
    </source>
</evidence>
<comment type="caution">
    <text evidence="12">The sequence shown here is derived from an EMBL/GenBank/DDBJ whole genome shotgun (WGS) entry which is preliminary data.</text>
</comment>